<evidence type="ECO:0000313" key="1">
    <source>
        <dbReference type="Proteomes" id="UP000095283"/>
    </source>
</evidence>
<accession>A0A1I7WAW6</accession>
<organism evidence="1 2">
    <name type="scientific">Heterorhabditis bacteriophora</name>
    <name type="common">Entomopathogenic nematode worm</name>
    <dbReference type="NCBI Taxonomy" id="37862"/>
    <lineage>
        <taxon>Eukaryota</taxon>
        <taxon>Metazoa</taxon>
        <taxon>Ecdysozoa</taxon>
        <taxon>Nematoda</taxon>
        <taxon>Chromadorea</taxon>
        <taxon>Rhabditida</taxon>
        <taxon>Rhabditina</taxon>
        <taxon>Rhabditomorpha</taxon>
        <taxon>Strongyloidea</taxon>
        <taxon>Heterorhabditidae</taxon>
        <taxon>Heterorhabditis</taxon>
    </lineage>
</organism>
<proteinExistence type="predicted"/>
<dbReference type="AlphaFoldDB" id="A0A1I7WAW6"/>
<protein>
    <submittedName>
        <fullName evidence="2">Mannosyl-oligosaccharide 1,2-alpha-mannosidase</fullName>
    </submittedName>
</protein>
<dbReference type="WBParaSite" id="Hba_01832">
    <property type="protein sequence ID" value="Hba_01832"/>
    <property type="gene ID" value="Hba_01832"/>
</dbReference>
<evidence type="ECO:0000313" key="2">
    <source>
        <dbReference type="WBParaSite" id="Hba_01832"/>
    </source>
</evidence>
<reference evidence="2" key="1">
    <citation type="submission" date="2016-11" db="UniProtKB">
        <authorList>
            <consortium name="WormBaseParasite"/>
        </authorList>
    </citation>
    <scope>IDENTIFICATION</scope>
</reference>
<name>A0A1I7WAW6_HETBA</name>
<dbReference type="Proteomes" id="UP000095283">
    <property type="component" value="Unplaced"/>
</dbReference>
<keyword evidence="1" id="KW-1185">Reference proteome</keyword>
<sequence>MYLFYTFQYYFPALDSIFNHFCSSEKATILQYSHIQTEVNLFAALFSHDHLDLDWNESLDILTGMYGFSHLNLGNCIDGDIEGSPSFSIAPPANADAAVDPYRGSCFVYCIIIFLLLSMDGSLTPRVEAAIANYMVRKYAAHSSNSSCSVVHLNEPSVIIDKSDRAVNILPASRSLIEHPVSNLIAIGRRPSPAVDQSRHRIRAANAVDDTPLGWQAAKSLLKEQVLVFFLPNFRFVLIIHKIQFNHQNIFSRFL</sequence>